<feature type="domain" description="GFO/IDH/MocA-like oxidoreductase" evidence="3">
    <location>
        <begin position="171"/>
        <end position="255"/>
    </location>
</feature>
<name>A0AAV3UQ26_9EURY</name>
<keyword evidence="5" id="KW-1185">Reference proteome</keyword>
<dbReference type="GeneID" id="68616502"/>
<dbReference type="SUPFAM" id="SSF55347">
    <property type="entry name" value="Glyceraldehyde-3-phosphate dehydrogenase-like, C-terminal domain"/>
    <property type="match status" value="1"/>
</dbReference>
<evidence type="ECO:0000313" key="5">
    <source>
        <dbReference type="Proteomes" id="UP001501729"/>
    </source>
</evidence>
<dbReference type="Gene3D" id="3.40.50.720">
    <property type="entry name" value="NAD(P)-binding Rossmann-like Domain"/>
    <property type="match status" value="1"/>
</dbReference>
<accession>A0AAV3UQ26</accession>
<evidence type="ECO:0000259" key="2">
    <source>
        <dbReference type="Pfam" id="PF01408"/>
    </source>
</evidence>
<evidence type="ECO:0000259" key="3">
    <source>
        <dbReference type="Pfam" id="PF22725"/>
    </source>
</evidence>
<evidence type="ECO:0000313" key="4">
    <source>
        <dbReference type="EMBL" id="GAA5061983.1"/>
    </source>
</evidence>
<dbReference type="SUPFAM" id="SSF51735">
    <property type="entry name" value="NAD(P)-binding Rossmann-fold domains"/>
    <property type="match status" value="1"/>
</dbReference>
<dbReference type="InterPro" id="IPR050463">
    <property type="entry name" value="Gfo/Idh/MocA_oxidrdct_glycsds"/>
</dbReference>
<dbReference type="GO" id="GO:0016491">
    <property type="term" value="F:oxidoreductase activity"/>
    <property type="evidence" value="ECO:0007669"/>
    <property type="project" value="UniProtKB-KW"/>
</dbReference>
<dbReference type="Proteomes" id="UP001501729">
    <property type="component" value="Unassembled WGS sequence"/>
</dbReference>
<dbReference type="InterPro" id="IPR055170">
    <property type="entry name" value="GFO_IDH_MocA-like_dom"/>
</dbReference>
<dbReference type="Pfam" id="PF22725">
    <property type="entry name" value="GFO_IDH_MocA_C3"/>
    <property type="match status" value="1"/>
</dbReference>
<gene>
    <name evidence="4" type="ORF">GCM10025751_48660</name>
</gene>
<dbReference type="AlphaFoldDB" id="A0AAV3UQ26"/>
<keyword evidence="1" id="KW-0560">Oxidoreductase</keyword>
<protein>
    <submittedName>
        <fullName evidence="4">Gfo/Idh/MocA family oxidoreductase</fullName>
    </submittedName>
</protein>
<dbReference type="EMBL" id="BAABKX010000022">
    <property type="protein sequence ID" value="GAA5061983.1"/>
    <property type="molecule type" value="Genomic_DNA"/>
</dbReference>
<dbReference type="Gene3D" id="3.30.360.10">
    <property type="entry name" value="Dihydrodipicolinate Reductase, domain 2"/>
    <property type="match status" value="1"/>
</dbReference>
<proteinExistence type="predicted"/>
<dbReference type="Pfam" id="PF01408">
    <property type="entry name" value="GFO_IDH_MocA"/>
    <property type="match status" value="1"/>
</dbReference>
<evidence type="ECO:0000256" key="1">
    <source>
        <dbReference type="ARBA" id="ARBA00023002"/>
    </source>
</evidence>
<reference evidence="4 5" key="1">
    <citation type="journal article" date="2019" name="Int. J. Syst. Evol. Microbiol.">
        <title>The Global Catalogue of Microorganisms (GCM) 10K type strain sequencing project: providing services to taxonomists for standard genome sequencing and annotation.</title>
        <authorList>
            <consortium name="The Broad Institute Genomics Platform"/>
            <consortium name="The Broad Institute Genome Sequencing Center for Infectious Disease"/>
            <person name="Wu L."/>
            <person name="Ma J."/>
        </authorList>
    </citation>
    <scope>NUCLEOTIDE SEQUENCE [LARGE SCALE GENOMIC DNA]</scope>
    <source>
        <strain evidence="4 5">JCM 17504</strain>
    </source>
</reference>
<dbReference type="InterPro" id="IPR036291">
    <property type="entry name" value="NAD(P)-bd_dom_sf"/>
</dbReference>
<dbReference type="RefSeq" id="WP_227777871.1">
    <property type="nucleotide sequence ID" value="NZ_BAABKX010000022.1"/>
</dbReference>
<dbReference type="InterPro" id="IPR000683">
    <property type="entry name" value="Gfo/Idh/MocA-like_OxRdtase_N"/>
</dbReference>
<comment type="caution">
    <text evidence="4">The sequence shown here is derived from an EMBL/GenBank/DDBJ whole genome shotgun (WGS) entry which is preliminary data.</text>
</comment>
<dbReference type="GO" id="GO:0000166">
    <property type="term" value="F:nucleotide binding"/>
    <property type="evidence" value="ECO:0007669"/>
    <property type="project" value="InterPro"/>
</dbReference>
<organism evidence="4 5">
    <name type="scientific">Haladaptatus pallidirubidus</name>
    <dbReference type="NCBI Taxonomy" id="1008152"/>
    <lineage>
        <taxon>Archaea</taxon>
        <taxon>Methanobacteriati</taxon>
        <taxon>Methanobacteriota</taxon>
        <taxon>Stenosarchaea group</taxon>
        <taxon>Halobacteria</taxon>
        <taxon>Halobacteriales</taxon>
        <taxon>Haladaptataceae</taxon>
        <taxon>Haladaptatus</taxon>
    </lineage>
</organism>
<sequence>MSFKVAFIGTGPEPDNPVWGESAAMAYRHADGYQRLSNCRLHACADIVRENATAFADEFGIPHQNVFENFDEMLQKTEPDIVSIATPVPTHADIVIDAAKTDVVTAIHCEKPMANTWRDSKQMTTVCKMHDVQLTFNHQRRFAPEWRHAKKILEEGVVGELKRVEMSAKNLFDWGTHLIDLANFYNDERDPEWVMGGLDYRVEDIRYGSHNENQAMALWRYDNGVHGLCSTGSQNFGPDLVGCKHRLDCTEGMIEVAGKENLRYRPVGDEEWTTVDIVSNNAVAKGIEHIVKCIDNGTDPELSADNALRAMELIFGAYESVRARRRVEFPLDIDDNPLQEMVEAGELHPHPNGN</sequence>
<feature type="domain" description="Gfo/Idh/MocA-like oxidoreductase N-terminal" evidence="2">
    <location>
        <begin position="25"/>
        <end position="138"/>
    </location>
</feature>
<dbReference type="PANTHER" id="PTHR43818:SF11">
    <property type="entry name" value="BCDNA.GH03377"/>
    <property type="match status" value="1"/>
</dbReference>
<dbReference type="PANTHER" id="PTHR43818">
    <property type="entry name" value="BCDNA.GH03377"/>
    <property type="match status" value="1"/>
</dbReference>